<dbReference type="SMART" id="SM00928">
    <property type="entry name" value="NADH_4Fe-4S"/>
    <property type="match status" value="1"/>
</dbReference>
<dbReference type="Pfam" id="PF10589">
    <property type="entry name" value="NADH_4Fe-4S"/>
    <property type="match status" value="1"/>
</dbReference>
<comment type="cofactor">
    <cofactor evidence="2 15">
        <name>[4Fe-4S] cluster</name>
        <dbReference type="ChEBI" id="CHEBI:49883"/>
    </cofactor>
</comment>
<proteinExistence type="inferred from homology"/>
<dbReference type="GO" id="GO:0051287">
    <property type="term" value="F:NAD binding"/>
    <property type="evidence" value="ECO:0007669"/>
    <property type="project" value="UniProtKB-UniRule"/>
</dbReference>
<keyword evidence="15" id="KW-0679">Respiratory chain</keyword>
<comment type="function">
    <text evidence="15">Core subunit of the mitochondrial membrane respiratory chain NADH dehydrogenase (Complex I) which catalyzes electron transfer from NADH through the respiratory chain, using ubiquinone as an electron acceptor. Essential for the catalytic activity and assembly of complex I.</text>
</comment>
<protein>
    <recommendedName>
        <fullName evidence="4 15">NADH dehydrogenase [ubiquinone] flavoprotein 1, mitochondrial</fullName>
        <ecNumber evidence="15">7.1.1.2</ecNumber>
    </recommendedName>
</protein>
<evidence type="ECO:0000256" key="12">
    <source>
        <dbReference type="ARBA" id="ARBA00023027"/>
    </source>
</evidence>
<dbReference type="PROSITE" id="PS00644">
    <property type="entry name" value="COMPLEX1_51K_1"/>
    <property type="match status" value="1"/>
</dbReference>
<comment type="subunit">
    <text evidence="13">Core subunit of respiratory chain NADH dehydrogenase (Complex I) which is composed of 45 different subunits. This is a component of the flavoprotein-sulfur (FP) fragment of the enzyme. Interacts with RAB5IF.</text>
</comment>
<accession>A0AAW2HTV3</accession>
<dbReference type="Pfam" id="PF22461">
    <property type="entry name" value="SLBB_2"/>
    <property type="match status" value="1"/>
</dbReference>
<keyword evidence="15" id="KW-0496">Mitochondrion</keyword>
<dbReference type="AlphaFoldDB" id="A0AAW2HTV3"/>
<dbReference type="EC" id="7.1.1.2" evidence="15"/>
<evidence type="ECO:0000256" key="2">
    <source>
        <dbReference type="ARBA" id="ARBA00001966"/>
    </source>
</evidence>
<evidence type="ECO:0000256" key="9">
    <source>
        <dbReference type="ARBA" id="ARBA00022967"/>
    </source>
</evidence>
<dbReference type="PANTHER" id="PTHR11780:SF10">
    <property type="entry name" value="NADH DEHYDROGENASE [UBIQUINONE] FLAVOPROTEIN 1, MITOCHONDRIAL"/>
    <property type="match status" value="1"/>
</dbReference>
<keyword evidence="5 15" id="KW-0004">4Fe-4S</keyword>
<reference evidence="17" key="1">
    <citation type="journal article" date="2024" name="Gigascience">
        <title>Chromosome-level genome of the poultry shaft louse Menopon gallinae provides insight into the host-switching and adaptive evolution of parasitic lice.</title>
        <authorList>
            <person name="Xu Y."/>
            <person name="Ma L."/>
            <person name="Liu S."/>
            <person name="Liang Y."/>
            <person name="Liu Q."/>
            <person name="He Z."/>
            <person name="Tian L."/>
            <person name="Duan Y."/>
            <person name="Cai W."/>
            <person name="Li H."/>
            <person name="Song F."/>
        </authorList>
    </citation>
    <scope>NUCLEOTIDE SEQUENCE</scope>
    <source>
        <strain evidence="17">Cailab_2023a</strain>
    </source>
</reference>
<keyword evidence="15" id="KW-0249">Electron transport</keyword>
<evidence type="ECO:0000313" key="17">
    <source>
        <dbReference type="EMBL" id="KAL0273293.1"/>
    </source>
</evidence>
<evidence type="ECO:0000256" key="4">
    <source>
        <dbReference type="ARBA" id="ARBA00022402"/>
    </source>
</evidence>
<dbReference type="FunFam" id="1.20.1440.230:FF:000001">
    <property type="entry name" value="Mitochondrial NADH dehydrogenase flavoprotein 1"/>
    <property type="match status" value="1"/>
</dbReference>
<organism evidence="17">
    <name type="scientific">Menopon gallinae</name>
    <name type="common">poultry shaft louse</name>
    <dbReference type="NCBI Taxonomy" id="328185"/>
    <lineage>
        <taxon>Eukaryota</taxon>
        <taxon>Metazoa</taxon>
        <taxon>Ecdysozoa</taxon>
        <taxon>Arthropoda</taxon>
        <taxon>Hexapoda</taxon>
        <taxon>Insecta</taxon>
        <taxon>Pterygota</taxon>
        <taxon>Neoptera</taxon>
        <taxon>Paraneoptera</taxon>
        <taxon>Psocodea</taxon>
        <taxon>Troctomorpha</taxon>
        <taxon>Phthiraptera</taxon>
        <taxon>Amblycera</taxon>
        <taxon>Menoponidae</taxon>
        <taxon>Menopon</taxon>
    </lineage>
</organism>
<dbReference type="PANTHER" id="PTHR11780">
    <property type="entry name" value="NADH-UBIQUINONE OXIDOREDUCTASE FLAVOPROTEIN 1 NDUFV1"/>
    <property type="match status" value="1"/>
</dbReference>
<gene>
    <name evidence="17" type="ORF">PYX00_005997</name>
</gene>
<dbReference type="GO" id="GO:0046872">
    <property type="term" value="F:metal ion binding"/>
    <property type="evidence" value="ECO:0007669"/>
    <property type="project" value="UniProtKB-KW"/>
</dbReference>
<dbReference type="EMBL" id="JARGDH010000003">
    <property type="protein sequence ID" value="KAL0273293.1"/>
    <property type="molecule type" value="Genomic_DNA"/>
</dbReference>
<evidence type="ECO:0000256" key="10">
    <source>
        <dbReference type="ARBA" id="ARBA00023004"/>
    </source>
</evidence>
<keyword evidence="7 15" id="KW-0288">FMN</keyword>
<dbReference type="Pfam" id="PF01512">
    <property type="entry name" value="Complex1_51K"/>
    <property type="match status" value="1"/>
</dbReference>
<dbReference type="GO" id="GO:0006120">
    <property type="term" value="P:mitochondrial electron transport, NADH to ubiquinone"/>
    <property type="evidence" value="ECO:0007669"/>
    <property type="project" value="UniProtKB-ARBA"/>
</dbReference>
<evidence type="ECO:0000256" key="5">
    <source>
        <dbReference type="ARBA" id="ARBA00022485"/>
    </source>
</evidence>
<dbReference type="GO" id="GO:0010181">
    <property type="term" value="F:FMN binding"/>
    <property type="evidence" value="ECO:0007669"/>
    <property type="project" value="InterPro"/>
</dbReference>
<evidence type="ECO:0000256" key="11">
    <source>
        <dbReference type="ARBA" id="ARBA00023014"/>
    </source>
</evidence>
<dbReference type="InterPro" id="IPR037225">
    <property type="entry name" value="Nuo51_FMN-bd_sf"/>
</dbReference>
<evidence type="ECO:0000256" key="8">
    <source>
        <dbReference type="ARBA" id="ARBA00022723"/>
    </source>
</evidence>
<keyword evidence="15" id="KW-0809">Transit peptide</keyword>
<dbReference type="GO" id="GO:0051539">
    <property type="term" value="F:4 iron, 4 sulfur cluster binding"/>
    <property type="evidence" value="ECO:0007669"/>
    <property type="project" value="UniProtKB-UniRule"/>
</dbReference>
<dbReference type="InterPro" id="IPR019575">
    <property type="entry name" value="Nuop51_4Fe4S-bd"/>
</dbReference>
<comment type="cofactor">
    <cofactor evidence="1 15">
        <name>FMN</name>
        <dbReference type="ChEBI" id="CHEBI:58210"/>
    </cofactor>
</comment>
<sequence>MYCSRIFSVSKFRRLISASERLLSTSGAPEDTEAEQKVYGPLSDCDRIFTNLYCNCDWRLNGALWRGDWYKTRNILQKGKEWIVEEVKKSGLRGRGGAGFPTGVKWSFMLRANDTRPRYLVVNADEGEPGTCKDREIIRHEPHKLIEGCVLAGYAIGACAAYIYIRGEFYNEAVNLQLAIAEAYQAGKIGKKCCEFDYAFDVYVVRGAGAYICGEETALLESLEGKQGKPRLKPPFPAEVGLFGCPTTVNNVETIAVVPTILRRGGEWFAGLGRPRNSGTKLFNISGQVNKPCTVEEEMSISLKELIERHAGGVMGGWDNLLGIIPGGSSTPIIPKDVCETALMDFDDLVSKNTSLGTAAIIVMSKECDVIYAINRLITFYKHESCGQCTPCREGVSWMAKIMSRFVTGKAKKSEIDLLFEISKQVEGHSICALGDGAAWPVQGLIRHFRSNLEDRIAPYEDSSPPAESSC</sequence>
<comment type="subcellular location">
    <subcellularLocation>
        <location evidence="15">Mitochondrion inner membrane</location>
        <topology evidence="15">Peripheral membrane protein</topology>
        <orientation evidence="15">Matrix side</orientation>
    </subcellularLocation>
</comment>
<evidence type="ECO:0000256" key="1">
    <source>
        <dbReference type="ARBA" id="ARBA00001917"/>
    </source>
</evidence>
<keyword evidence="10 15" id="KW-0408">Iron</keyword>
<dbReference type="InterPro" id="IPR050837">
    <property type="entry name" value="ComplexI_51kDa_subunit"/>
</dbReference>
<dbReference type="InterPro" id="IPR054765">
    <property type="entry name" value="SLBB_dom"/>
</dbReference>
<dbReference type="Gene3D" id="3.10.20.600">
    <property type="match status" value="1"/>
</dbReference>
<keyword evidence="15" id="KW-0999">Mitochondrion inner membrane</keyword>
<keyword evidence="9" id="KW-1278">Translocase</keyword>
<dbReference type="GO" id="GO:0005743">
    <property type="term" value="C:mitochondrial inner membrane"/>
    <property type="evidence" value="ECO:0007669"/>
    <property type="project" value="UniProtKB-SubCell"/>
</dbReference>
<dbReference type="PROSITE" id="PS00645">
    <property type="entry name" value="COMPLEX1_51K_2"/>
    <property type="match status" value="1"/>
</dbReference>
<keyword evidence="8 15" id="KW-0479">Metal-binding</keyword>
<dbReference type="InterPro" id="IPR011538">
    <property type="entry name" value="Nuo51_FMN-bd"/>
</dbReference>
<keyword evidence="11 15" id="KW-0411">Iron-sulfur</keyword>
<evidence type="ECO:0000256" key="14">
    <source>
        <dbReference type="ARBA" id="ARBA00048769"/>
    </source>
</evidence>
<dbReference type="Gene3D" id="1.20.1440.230">
    <property type="entry name" value="NADH-ubiquinone oxidoreductase 51kDa subunit, iron-sulphur binding domain"/>
    <property type="match status" value="1"/>
</dbReference>
<evidence type="ECO:0000256" key="7">
    <source>
        <dbReference type="ARBA" id="ARBA00022643"/>
    </source>
</evidence>
<comment type="similarity">
    <text evidence="3 15">Belongs to the complex I 51 kDa subunit family.</text>
</comment>
<keyword evidence="12 15" id="KW-0520">NAD</keyword>
<evidence type="ECO:0000256" key="3">
    <source>
        <dbReference type="ARBA" id="ARBA00007523"/>
    </source>
</evidence>
<keyword evidence="15" id="KW-0813">Transport</keyword>
<name>A0AAW2HTV3_9NEOP</name>
<dbReference type="NCBIfam" id="NF010120">
    <property type="entry name" value="PRK13596.1"/>
    <property type="match status" value="1"/>
</dbReference>
<dbReference type="Gene3D" id="3.40.50.11540">
    <property type="entry name" value="NADH-ubiquinone oxidoreductase 51kDa subunit"/>
    <property type="match status" value="1"/>
</dbReference>
<dbReference type="InterPro" id="IPR011537">
    <property type="entry name" value="NADH-UbQ_OxRdtase_suF"/>
</dbReference>
<evidence type="ECO:0000256" key="15">
    <source>
        <dbReference type="RuleBase" id="RU364066"/>
    </source>
</evidence>
<dbReference type="SUPFAM" id="SSF140490">
    <property type="entry name" value="Nqo1C-terminal domain-like"/>
    <property type="match status" value="1"/>
</dbReference>
<dbReference type="SUPFAM" id="SSF142019">
    <property type="entry name" value="Nqo1 FMN-binding domain-like"/>
    <property type="match status" value="1"/>
</dbReference>
<dbReference type="NCBIfam" id="TIGR01959">
    <property type="entry name" value="nuoF_fam"/>
    <property type="match status" value="1"/>
</dbReference>
<dbReference type="FunFam" id="3.10.20.600:FF:000001">
    <property type="entry name" value="NADH dehydrogenase [ubiquinone] flavoprotein 1, mitochondrial"/>
    <property type="match status" value="1"/>
</dbReference>
<evidence type="ECO:0000256" key="6">
    <source>
        <dbReference type="ARBA" id="ARBA00022630"/>
    </source>
</evidence>
<dbReference type="InterPro" id="IPR001949">
    <property type="entry name" value="NADH-UbQ_OxRdtase_51kDa_CS"/>
</dbReference>
<dbReference type="SUPFAM" id="SSF142984">
    <property type="entry name" value="Nqo1 middle domain-like"/>
    <property type="match status" value="1"/>
</dbReference>
<feature type="domain" description="NADH-ubiquinone oxidoreductase 51kDa subunit iron-sulphur binding" evidence="16">
    <location>
        <begin position="371"/>
        <end position="416"/>
    </location>
</feature>
<keyword evidence="6 15" id="KW-0285">Flavoprotein</keyword>
<comment type="caution">
    <text evidence="17">The sequence shown here is derived from an EMBL/GenBank/DDBJ whole genome shotgun (WGS) entry which is preliminary data.</text>
</comment>
<evidence type="ECO:0000256" key="13">
    <source>
        <dbReference type="ARBA" id="ARBA00046881"/>
    </source>
</evidence>
<evidence type="ECO:0000259" key="16">
    <source>
        <dbReference type="SMART" id="SM00928"/>
    </source>
</evidence>
<dbReference type="FunFam" id="3.40.50.11540:FF:000001">
    <property type="entry name" value="NADH dehydrogenase [ubiquinone] flavoprotein 1, mitochondrial"/>
    <property type="match status" value="1"/>
</dbReference>
<comment type="catalytic activity">
    <reaction evidence="14">
        <text>a ubiquinone + NADH + 5 H(+)(in) = a ubiquinol + NAD(+) + 4 H(+)(out)</text>
        <dbReference type="Rhea" id="RHEA:29091"/>
        <dbReference type="Rhea" id="RHEA-COMP:9565"/>
        <dbReference type="Rhea" id="RHEA-COMP:9566"/>
        <dbReference type="ChEBI" id="CHEBI:15378"/>
        <dbReference type="ChEBI" id="CHEBI:16389"/>
        <dbReference type="ChEBI" id="CHEBI:17976"/>
        <dbReference type="ChEBI" id="CHEBI:57540"/>
        <dbReference type="ChEBI" id="CHEBI:57945"/>
        <dbReference type="EC" id="7.1.1.2"/>
    </reaction>
    <physiologicalReaction direction="left-to-right" evidence="14">
        <dbReference type="Rhea" id="RHEA:29092"/>
    </physiologicalReaction>
</comment>
<dbReference type="InterPro" id="IPR037207">
    <property type="entry name" value="Nuop51_4Fe4S-bd_sf"/>
</dbReference>
<keyword evidence="15" id="KW-0472">Membrane</keyword>
<dbReference type="GO" id="GO:0008137">
    <property type="term" value="F:NADH dehydrogenase (ubiquinone) activity"/>
    <property type="evidence" value="ECO:0007669"/>
    <property type="project" value="UniProtKB-EC"/>
</dbReference>